<proteinExistence type="predicted"/>
<dbReference type="HOGENOM" id="CLU_3257322_0_0_11"/>
<organism evidence="1 2">
    <name type="scientific">Rothia aeria F0184</name>
    <dbReference type="NCBI Taxonomy" id="888019"/>
    <lineage>
        <taxon>Bacteria</taxon>
        <taxon>Bacillati</taxon>
        <taxon>Actinomycetota</taxon>
        <taxon>Actinomycetes</taxon>
        <taxon>Micrococcales</taxon>
        <taxon>Micrococcaceae</taxon>
        <taxon>Rothia</taxon>
    </lineage>
</organism>
<dbReference type="Proteomes" id="UP000017174">
    <property type="component" value="Unassembled WGS sequence"/>
</dbReference>
<evidence type="ECO:0000313" key="2">
    <source>
        <dbReference type="Proteomes" id="UP000017174"/>
    </source>
</evidence>
<sequence>MCEIRYFYSYFINYCKCKFLIFLRFLADLKLYSENIKICFIL</sequence>
<name>U7V630_9MICC</name>
<gene>
    <name evidence="1" type="ORF">HMPREF0742_01240</name>
</gene>
<reference evidence="1 2" key="1">
    <citation type="submission" date="2013-08" db="EMBL/GenBank/DDBJ databases">
        <authorList>
            <person name="Weinstock G."/>
            <person name="Sodergren E."/>
            <person name="Wylie T."/>
            <person name="Fulton L."/>
            <person name="Fulton R."/>
            <person name="Fronick C."/>
            <person name="O'Laughlin M."/>
            <person name="Godfrey J."/>
            <person name="Miner T."/>
            <person name="Herter B."/>
            <person name="Appelbaum E."/>
            <person name="Cordes M."/>
            <person name="Lek S."/>
            <person name="Wollam A."/>
            <person name="Pepin K.H."/>
            <person name="Palsikar V.B."/>
            <person name="Mitreva M."/>
            <person name="Wilson R.K."/>
        </authorList>
    </citation>
    <scope>NUCLEOTIDE SEQUENCE [LARGE SCALE GENOMIC DNA]</scope>
    <source>
        <strain evidence="1 2">F0184</strain>
    </source>
</reference>
<protein>
    <submittedName>
        <fullName evidence="1">Uncharacterized protein</fullName>
    </submittedName>
</protein>
<dbReference type="EMBL" id="AXZG01000037">
    <property type="protein sequence ID" value="ERT66198.1"/>
    <property type="molecule type" value="Genomic_DNA"/>
</dbReference>
<dbReference type="AlphaFoldDB" id="U7V630"/>
<comment type="caution">
    <text evidence="1">The sequence shown here is derived from an EMBL/GenBank/DDBJ whole genome shotgun (WGS) entry which is preliminary data.</text>
</comment>
<evidence type="ECO:0000313" key="1">
    <source>
        <dbReference type="EMBL" id="ERT66198.1"/>
    </source>
</evidence>
<accession>U7V630</accession>